<organism evidence="6 7">
    <name type="scientific">Phaeodactylibacter xiamenensis</name>
    <dbReference type="NCBI Taxonomy" id="1524460"/>
    <lineage>
        <taxon>Bacteria</taxon>
        <taxon>Pseudomonadati</taxon>
        <taxon>Bacteroidota</taxon>
        <taxon>Saprospiria</taxon>
        <taxon>Saprospirales</taxon>
        <taxon>Haliscomenobacteraceae</taxon>
        <taxon>Phaeodactylibacter</taxon>
    </lineage>
</organism>
<evidence type="ECO:0000256" key="2">
    <source>
        <dbReference type="ARBA" id="ARBA00022574"/>
    </source>
</evidence>
<evidence type="ECO:0000256" key="3">
    <source>
        <dbReference type="ARBA" id="ARBA00022737"/>
    </source>
</evidence>
<evidence type="ECO:0000256" key="1">
    <source>
        <dbReference type="ARBA" id="ARBA00004138"/>
    </source>
</evidence>
<dbReference type="InterPro" id="IPR039857">
    <property type="entry name" value="Ift122/121"/>
</dbReference>
<proteinExistence type="predicted"/>
<keyword evidence="7" id="KW-1185">Reference proteome</keyword>
<dbReference type="SUPFAM" id="SSF82171">
    <property type="entry name" value="DPP6 N-terminal domain-like"/>
    <property type="match status" value="1"/>
</dbReference>
<dbReference type="Proteomes" id="UP000029736">
    <property type="component" value="Unassembled WGS sequence"/>
</dbReference>
<dbReference type="PROSITE" id="PS51257">
    <property type="entry name" value="PROKAR_LIPOPROTEIN"/>
    <property type="match status" value="1"/>
</dbReference>
<gene>
    <name evidence="6" type="ORF">IX84_28435</name>
</gene>
<sequence length="318" mass="35007">MKNYLTLAILSASLFACKTPLQEYDFETILWTAAWSPDGRYVASGGNAEALTIWSADTWKVAEQHSFPQTITNTAWHPTQPKLAVTLHLTNKTSVIIDMETKQKTELPSVSPEGARAIAWSPDGRWLALGDNEGYLSLYTPQGGLERQVKVDPKAITGLSWHPDGHQVATVGSKLGFYNLETEGVETIDHRDTPVLMLSVAWHPSGAFLALGDYGDAEQKLAPLLQFRKPNGALIKSIQKSRAEYRNLRWSPDGKMLASASDGIRLWSVDGKLLGHALKDQYLWGLDWSPEGEQLVVTTAGGLVKVLGQDLKVLFSRP</sequence>
<dbReference type="EMBL" id="JPOS01000090">
    <property type="protein sequence ID" value="KGE85416.1"/>
    <property type="molecule type" value="Genomic_DNA"/>
</dbReference>
<accession>A0A098RZY4</accession>
<protein>
    <recommendedName>
        <fullName evidence="8">Anaphase-promoting complex subunit 4 WD40 domain-containing protein</fullName>
    </recommendedName>
</protein>
<keyword evidence="2" id="KW-0853">WD repeat</keyword>
<dbReference type="PANTHER" id="PTHR12764">
    <property type="entry name" value="WD REPEAT DOMAIN-RELATED"/>
    <property type="match status" value="1"/>
</dbReference>
<evidence type="ECO:0000256" key="5">
    <source>
        <dbReference type="ARBA" id="ARBA00023273"/>
    </source>
</evidence>
<comment type="caution">
    <text evidence="6">The sequence shown here is derived from an EMBL/GenBank/DDBJ whole genome shotgun (WGS) entry which is preliminary data.</text>
</comment>
<dbReference type="InterPro" id="IPR015943">
    <property type="entry name" value="WD40/YVTN_repeat-like_dom_sf"/>
</dbReference>
<evidence type="ECO:0000313" key="6">
    <source>
        <dbReference type="EMBL" id="KGE85416.1"/>
    </source>
</evidence>
<dbReference type="AlphaFoldDB" id="A0A098RZY4"/>
<dbReference type="STRING" id="1524460.IX84_28435"/>
<keyword evidence="5" id="KW-0966">Cell projection</keyword>
<dbReference type="InterPro" id="IPR011659">
    <property type="entry name" value="WD40"/>
</dbReference>
<dbReference type="OrthoDB" id="1492850at2"/>
<comment type="subcellular location">
    <subcellularLocation>
        <location evidence="1">Cell projection</location>
        <location evidence="1">Cilium</location>
    </subcellularLocation>
</comment>
<dbReference type="Pfam" id="PF07676">
    <property type="entry name" value="PD40"/>
    <property type="match status" value="1"/>
</dbReference>
<keyword evidence="3" id="KW-0677">Repeat</keyword>
<dbReference type="PANTHER" id="PTHR12764:SF5">
    <property type="entry name" value="LD29485P"/>
    <property type="match status" value="1"/>
</dbReference>
<evidence type="ECO:0000256" key="4">
    <source>
        <dbReference type="ARBA" id="ARBA00023069"/>
    </source>
</evidence>
<name>A0A098RZY4_9BACT</name>
<evidence type="ECO:0000313" key="7">
    <source>
        <dbReference type="Proteomes" id="UP000029736"/>
    </source>
</evidence>
<reference evidence="6 7" key="1">
    <citation type="journal article" date="2014" name="Int. J. Syst. Evol. Microbiol.">
        <title>Phaeodactylibacter xiamenensis gen. nov., sp. nov., a member of the family Saprospiraceae isolated from the marine alga Phaeodactylum tricornutum.</title>
        <authorList>
            <person name="Chen Z.Jr."/>
            <person name="Lei X."/>
            <person name="Lai Q."/>
            <person name="Li Y."/>
            <person name="Zhang B."/>
            <person name="Zhang J."/>
            <person name="Zhang H."/>
            <person name="Yang L."/>
            <person name="Zheng W."/>
            <person name="Tian Y."/>
            <person name="Yu Z."/>
            <person name="Xu H.Jr."/>
            <person name="Zheng T."/>
        </authorList>
    </citation>
    <scope>NUCLEOTIDE SEQUENCE [LARGE SCALE GENOMIC DNA]</scope>
    <source>
        <strain evidence="6 7">KD52</strain>
    </source>
</reference>
<evidence type="ECO:0008006" key="8">
    <source>
        <dbReference type="Google" id="ProtNLM"/>
    </source>
</evidence>
<dbReference type="GO" id="GO:0030991">
    <property type="term" value="C:intraciliary transport particle A"/>
    <property type="evidence" value="ECO:0007669"/>
    <property type="project" value="TreeGrafter"/>
</dbReference>
<dbReference type="Pfam" id="PF00400">
    <property type="entry name" value="WD40"/>
    <property type="match status" value="2"/>
</dbReference>
<dbReference type="SMART" id="SM00320">
    <property type="entry name" value="WD40"/>
    <property type="match status" value="5"/>
</dbReference>
<keyword evidence="4" id="KW-0969">Cilium</keyword>
<dbReference type="RefSeq" id="WP_044228630.1">
    <property type="nucleotide sequence ID" value="NZ_JBKAGJ010000004.1"/>
</dbReference>
<dbReference type="InterPro" id="IPR001680">
    <property type="entry name" value="WD40_rpt"/>
</dbReference>
<dbReference type="Gene3D" id="2.130.10.10">
    <property type="entry name" value="YVTN repeat-like/Quinoprotein amine dehydrogenase"/>
    <property type="match status" value="2"/>
</dbReference>